<dbReference type="GO" id="GO:0015813">
    <property type="term" value="P:L-glutamate transmembrane transport"/>
    <property type="evidence" value="ECO:0007669"/>
    <property type="project" value="UniProtKB-UniRule"/>
</dbReference>
<feature type="transmembrane region" description="Helical" evidence="1">
    <location>
        <begin position="36"/>
        <end position="58"/>
    </location>
</feature>
<comment type="caution">
    <text evidence="3">The sequence shown here is derived from an EMBL/GenBank/DDBJ whole genome shotgun (WGS) entry which is preliminary data.</text>
</comment>
<keyword evidence="1" id="KW-0812">Transmembrane</keyword>
<dbReference type="Proteomes" id="UP000754226">
    <property type="component" value="Unassembled WGS sequence"/>
</dbReference>
<feature type="transmembrane region" description="Helical" evidence="1">
    <location>
        <begin position="158"/>
        <end position="184"/>
    </location>
</feature>
<comment type="function">
    <text evidence="1">Catalyzes the sodium-dependent transport of glutamate.</text>
</comment>
<feature type="transmembrane region" description="Helical" evidence="1">
    <location>
        <begin position="94"/>
        <end position="118"/>
    </location>
</feature>
<gene>
    <name evidence="3" type="primary">gltS</name>
    <name evidence="3" type="ORF">KHX13_09205</name>
</gene>
<dbReference type="Pfam" id="PF03616">
    <property type="entry name" value="Glt_symporter"/>
    <property type="match status" value="1"/>
</dbReference>
<comment type="subcellular location">
    <subcellularLocation>
        <location evidence="1">Cell membrane</location>
        <topology evidence="1">Multi-pass membrane protein</topology>
    </subcellularLocation>
</comment>
<dbReference type="InterPro" id="IPR004445">
    <property type="entry name" value="GltS"/>
</dbReference>
<feature type="transmembrane region" description="Helical" evidence="1">
    <location>
        <begin position="298"/>
        <end position="319"/>
    </location>
</feature>
<dbReference type="AlphaFoldDB" id="A0A943EDZ4"/>
<feature type="transmembrane region" description="Helical" evidence="1">
    <location>
        <begin position="70"/>
        <end position="88"/>
    </location>
</feature>
<feature type="transmembrane region" description="Helical" evidence="1">
    <location>
        <begin position="241"/>
        <end position="259"/>
    </location>
</feature>
<evidence type="ECO:0000256" key="1">
    <source>
        <dbReference type="HAMAP-Rule" id="MF_02062"/>
    </source>
</evidence>
<evidence type="ECO:0000313" key="4">
    <source>
        <dbReference type="Proteomes" id="UP000754226"/>
    </source>
</evidence>
<keyword evidence="1" id="KW-0406">Ion transport</keyword>
<comment type="similarity">
    <text evidence="1">Belongs to the glutamate:Na(+) symporter (ESS) (TC 2.A.27) family.</text>
</comment>
<keyword evidence="1" id="KW-1133">Transmembrane helix</keyword>
<keyword evidence="1" id="KW-0813">Transport</keyword>
<keyword evidence="1" id="KW-1003">Cell membrane</keyword>
<dbReference type="PANTHER" id="PTHR36178">
    <property type="entry name" value="SLR0625 PROTEIN"/>
    <property type="match status" value="1"/>
</dbReference>
<reference evidence="3" key="1">
    <citation type="submission" date="2021-02" db="EMBL/GenBank/DDBJ databases">
        <title>Infant gut strain persistence is associated with maternal origin, phylogeny, and functional potential including surface adhesion and iron acquisition.</title>
        <authorList>
            <person name="Lou Y.C."/>
        </authorList>
    </citation>
    <scope>NUCLEOTIDE SEQUENCE</scope>
    <source>
        <strain evidence="3">L3_106_000M1_dasL3_106_000M1_concoct_15</strain>
    </source>
</reference>
<name>A0A943EDZ4_9FIRM</name>
<keyword evidence="1" id="KW-0769">Symport</keyword>
<protein>
    <recommendedName>
        <fullName evidence="1 2">Sodium/glutamate symporter</fullName>
    </recommendedName>
</protein>
<keyword evidence="1" id="KW-0029">Amino-acid transport</keyword>
<accession>A0A943EDZ4</accession>
<dbReference type="EMBL" id="JAGZCZ010000013">
    <property type="protein sequence ID" value="MBS5520467.1"/>
    <property type="molecule type" value="Genomic_DNA"/>
</dbReference>
<dbReference type="GO" id="GO:0005886">
    <property type="term" value="C:plasma membrane"/>
    <property type="evidence" value="ECO:0007669"/>
    <property type="project" value="UniProtKB-SubCell"/>
</dbReference>
<feature type="transmembrane region" description="Helical" evidence="1">
    <location>
        <begin position="271"/>
        <end position="292"/>
    </location>
</feature>
<keyword evidence="1" id="KW-0472">Membrane</keyword>
<organism evidence="3 4">
    <name type="scientific">Acidaminococcus intestini</name>
    <dbReference type="NCBI Taxonomy" id="187327"/>
    <lineage>
        <taxon>Bacteria</taxon>
        <taxon>Bacillati</taxon>
        <taxon>Bacillota</taxon>
        <taxon>Negativicutes</taxon>
        <taxon>Acidaminococcales</taxon>
        <taxon>Acidaminococcaceae</taxon>
        <taxon>Acidaminococcus</taxon>
    </lineage>
</organism>
<proteinExistence type="inferred from homology"/>
<feature type="transmembrane region" description="Helical" evidence="1">
    <location>
        <begin position="7"/>
        <end position="24"/>
    </location>
</feature>
<evidence type="ECO:0000313" key="3">
    <source>
        <dbReference type="EMBL" id="MBS5520467.1"/>
    </source>
</evidence>
<keyword evidence="1" id="KW-0739">Sodium transport</keyword>
<feature type="transmembrane region" description="Helical" evidence="1">
    <location>
        <begin position="125"/>
        <end position="146"/>
    </location>
</feature>
<dbReference type="PANTHER" id="PTHR36178:SF1">
    <property type="entry name" value="SODIUM_GLUTAMATE SYMPORTER"/>
    <property type="match status" value="1"/>
</dbReference>
<keyword evidence="1" id="KW-0915">Sodium</keyword>
<dbReference type="GO" id="GO:0015501">
    <property type="term" value="F:glutamate:sodium symporter activity"/>
    <property type="evidence" value="ECO:0007669"/>
    <property type="project" value="UniProtKB-UniRule"/>
</dbReference>
<feature type="transmembrane region" description="Helical" evidence="1">
    <location>
        <begin position="367"/>
        <end position="393"/>
    </location>
</feature>
<evidence type="ECO:0000256" key="2">
    <source>
        <dbReference type="NCBIfam" id="TIGR00210"/>
    </source>
</evidence>
<dbReference type="HAMAP" id="MF_02062">
    <property type="entry name" value="GltS"/>
    <property type="match status" value="1"/>
</dbReference>
<sequence>MTIKFDLIQTMGLAVIVYLLGMHIKSKVAFLRKYFIPAPVIGGLIASILIFIGIQTGTYKITMTTTLQNYFMNLFFCTTGFTCSIAIIKKSGKLGAILAVGAVFFLVVQNIVGVSLAGIFGINKLLGIAMGSISMSGGVGSGAAFGPTLEKLGADGGTTIGVAAATFGLLMGSIVGGPVAEMLISKYSLKSSFKEGSGTSDVETKSTISEKHYFMSLILVICAAAVGSYIHALLIKATGLTFPYYVGCLFGGMLFRNVMDKKNLSLNMKEIDLIGSVSLNLFLSLALMNLNIAKLVGLAGPMIVILLVQCVVMMLWSYFVTFRTMGKNYEAAVMAAGHCGVGLGQTPNAVANMAAVIEKNGPAPNAWFILPVITVVFINIMNPIIITTFINLFK</sequence>
<dbReference type="NCBIfam" id="TIGR00210">
    <property type="entry name" value="gltS"/>
    <property type="match status" value="1"/>
</dbReference>
<feature type="transmembrane region" description="Helical" evidence="1">
    <location>
        <begin position="213"/>
        <end position="235"/>
    </location>
</feature>